<dbReference type="PANTHER" id="PTHR14085">
    <property type="entry name" value="WD-REPEAT PROTEIN BING4"/>
    <property type="match status" value="1"/>
</dbReference>
<dbReference type="InterPro" id="IPR036322">
    <property type="entry name" value="WD40_repeat_dom_sf"/>
</dbReference>
<dbReference type="FunFam" id="2.130.10.10:FF:000378">
    <property type="entry name" value="U3 small nucleolar RNA-associated protein 7"/>
    <property type="match status" value="1"/>
</dbReference>
<dbReference type="SMART" id="SM00320">
    <property type="entry name" value="WD40"/>
    <property type="match status" value="4"/>
</dbReference>
<accession>A0AAD9PJN0</accession>
<dbReference type="InterPro" id="IPR040315">
    <property type="entry name" value="WDR46/Utp7"/>
</dbReference>
<keyword evidence="9" id="KW-1185">Reference proteome</keyword>
<comment type="caution">
    <text evidence="8">The sequence shown here is derived from an EMBL/GenBank/DDBJ whole genome shotgun (WGS) entry which is preliminary data.</text>
</comment>
<keyword evidence="2" id="KW-0698">rRNA processing</keyword>
<dbReference type="Pfam" id="PF00400">
    <property type="entry name" value="WD40"/>
    <property type="match status" value="1"/>
</dbReference>
<dbReference type="PROSITE" id="PS50294">
    <property type="entry name" value="WD_REPEATS_REGION"/>
    <property type="match status" value="1"/>
</dbReference>
<evidence type="ECO:0000256" key="5">
    <source>
        <dbReference type="ARBA" id="ARBA00023242"/>
    </source>
</evidence>
<keyword evidence="3 6" id="KW-0853">WD repeat</keyword>
<dbReference type="RefSeq" id="XP_067802899.1">
    <property type="nucleotide sequence ID" value="XM_067947677.1"/>
</dbReference>
<evidence type="ECO:0000256" key="3">
    <source>
        <dbReference type="ARBA" id="ARBA00022574"/>
    </source>
</evidence>
<dbReference type="InterPro" id="IPR015943">
    <property type="entry name" value="WD40/YVTN_repeat-like_dom_sf"/>
</dbReference>
<evidence type="ECO:0000256" key="1">
    <source>
        <dbReference type="ARBA" id="ARBA00004604"/>
    </source>
</evidence>
<reference evidence="8" key="1">
    <citation type="journal article" date="2023" name="Nat. Microbiol.">
        <title>Babesia duncani multi-omics identifies virulence factors and drug targets.</title>
        <authorList>
            <person name="Singh P."/>
            <person name="Lonardi S."/>
            <person name="Liang Q."/>
            <person name="Vydyam P."/>
            <person name="Khabirova E."/>
            <person name="Fang T."/>
            <person name="Gihaz S."/>
            <person name="Thekkiniath J."/>
            <person name="Munshi M."/>
            <person name="Abel S."/>
            <person name="Ciampossin L."/>
            <person name="Batugedara G."/>
            <person name="Gupta M."/>
            <person name="Lu X.M."/>
            <person name="Lenz T."/>
            <person name="Chakravarty S."/>
            <person name="Cornillot E."/>
            <person name="Hu Y."/>
            <person name="Ma W."/>
            <person name="Gonzalez L.M."/>
            <person name="Sanchez S."/>
            <person name="Estrada K."/>
            <person name="Sanchez-Flores A."/>
            <person name="Montero E."/>
            <person name="Harb O.S."/>
            <person name="Le Roch K.G."/>
            <person name="Mamoun C.B."/>
        </authorList>
    </citation>
    <scope>NUCLEOTIDE SEQUENCE</scope>
    <source>
        <tissue evidence="8">Blood</tissue>
    </source>
</reference>
<evidence type="ECO:0000256" key="4">
    <source>
        <dbReference type="ARBA" id="ARBA00022737"/>
    </source>
</evidence>
<proteinExistence type="predicted"/>
<dbReference type="InterPro" id="IPR019775">
    <property type="entry name" value="WD40_repeat_CS"/>
</dbReference>
<dbReference type="KEGG" id="bdw:94336953"/>
<evidence type="ECO:0000256" key="6">
    <source>
        <dbReference type="PROSITE-ProRule" id="PRU00221"/>
    </source>
</evidence>
<protein>
    <submittedName>
        <fullName evidence="8">Bifunctional WD40-repeat-containing domain superfamily/WD repeat-containing protein WDR46-Utp7/WD40 repeat/WD40-YVTN repeat-like-containing domain superfamily/BING4</fullName>
    </submittedName>
</protein>
<dbReference type="Pfam" id="PF08149">
    <property type="entry name" value="BING4CT"/>
    <property type="match status" value="1"/>
</dbReference>
<dbReference type="GO" id="GO:0030686">
    <property type="term" value="C:90S preribosome"/>
    <property type="evidence" value="ECO:0007669"/>
    <property type="project" value="TreeGrafter"/>
</dbReference>
<dbReference type="Proteomes" id="UP001214638">
    <property type="component" value="Unassembled WGS sequence"/>
</dbReference>
<dbReference type="InterPro" id="IPR001680">
    <property type="entry name" value="WD40_rpt"/>
</dbReference>
<keyword evidence="4" id="KW-0677">Repeat</keyword>
<dbReference type="SMART" id="SM01033">
    <property type="entry name" value="BING4CT"/>
    <property type="match status" value="1"/>
</dbReference>
<organism evidence="8 9">
    <name type="scientific">Babesia duncani</name>
    <dbReference type="NCBI Taxonomy" id="323732"/>
    <lineage>
        <taxon>Eukaryota</taxon>
        <taxon>Sar</taxon>
        <taxon>Alveolata</taxon>
        <taxon>Apicomplexa</taxon>
        <taxon>Aconoidasida</taxon>
        <taxon>Piroplasmida</taxon>
        <taxon>Babesiidae</taxon>
        <taxon>Babesia</taxon>
    </lineage>
</organism>
<name>A0AAD9PJN0_9APIC</name>
<feature type="repeat" description="WD" evidence="6">
    <location>
        <begin position="254"/>
        <end position="293"/>
    </location>
</feature>
<dbReference type="InterPro" id="IPR012952">
    <property type="entry name" value="BING4_C_dom"/>
</dbReference>
<comment type="subcellular location">
    <subcellularLocation>
        <location evidence="1">Nucleus</location>
        <location evidence="1">Nucleolus</location>
    </subcellularLocation>
</comment>
<dbReference type="PROSITE" id="PS00678">
    <property type="entry name" value="WD_REPEATS_1"/>
    <property type="match status" value="1"/>
</dbReference>
<dbReference type="AlphaFoldDB" id="A0AAD9PJN0"/>
<keyword evidence="5" id="KW-0539">Nucleus</keyword>
<feature type="domain" description="BING4 C-terminal" evidence="7">
    <location>
        <begin position="338"/>
        <end position="414"/>
    </location>
</feature>
<dbReference type="PANTHER" id="PTHR14085:SF3">
    <property type="entry name" value="WD REPEAT-CONTAINING PROTEIN 46"/>
    <property type="match status" value="1"/>
</dbReference>
<dbReference type="PROSITE" id="PS50082">
    <property type="entry name" value="WD_REPEATS_2"/>
    <property type="match status" value="1"/>
</dbReference>
<dbReference type="SUPFAM" id="SSF50978">
    <property type="entry name" value="WD40 repeat-like"/>
    <property type="match status" value="1"/>
</dbReference>
<evidence type="ECO:0000313" key="8">
    <source>
        <dbReference type="EMBL" id="KAK2196057.1"/>
    </source>
</evidence>
<dbReference type="EMBL" id="JALLKP010000003">
    <property type="protein sequence ID" value="KAK2196057.1"/>
    <property type="molecule type" value="Genomic_DNA"/>
</dbReference>
<evidence type="ECO:0000256" key="2">
    <source>
        <dbReference type="ARBA" id="ARBA00022552"/>
    </source>
</evidence>
<dbReference type="GO" id="GO:0000462">
    <property type="term" value="P:maturation of SSU-rRNA from tricistronic rRNA transcript (SSU-rRNA, 5.8S rRNA, LSU-rRNA)"/>
    <property type="evidence" value="ECO:0007669"/>
    <property type="project" value="TreeGrafter"/>
</dbReference>
<dbReference type="GeneID" id="94336953"/>
<dbReference type="GO" id="GO:0032040">
    <property type="term" value="C:small-subunit processome"/>
    <property type="evidence" value="ECO:0007669"/>
    <property type="project" value="TreeGrafter"/>
</dbReference>
<sequence>MANIIGDTKFLHKRLFGGKAEKKKESFAKKNITKQKKLLDEAKDSIDKCSILLPNDEGYIRTDDGEKSFKLTQAKLLENVDVGTLKKAITLELSHGPYHVDYSHNGRYMLIGGEKGHLSLIDMHTTREHFEIPLKETIRDVRFLHSHEMVAAAQKKYVYIYDNRGSEVYCLRERMLTYKLEYLQYHYLLVGIGEFGELWYQDVSTGEVITTHKTKRGACKVMRQNKSNAVIHLGHTDGLVSLWTPNIAKACVKMLAHKGPVTAIAIYDNYMVTGGYDGFWKLWDLRNYSETLAKDFVGHTPPSCMDVSQSGILGMSYGGRVEFYKNIFSGPNSVRSNMYLSHALSSQTISGIRFQPYEDVVAIGSSFGVSTLIVPGSGFANFDSMEENPYINDRNRQIQRLLDKLPADSITLNKAPLGSYNRELALDDPESNVQELAESGKKKLKHKGKRTKVKQYNRTFARRQQAIADRIKFLKQRGKVDGNKILTDMTQEAPDGTLRPLGSVRGAALSRYYNKK</sequence>
<dbReference type="Gene3D" id="2.130.10.10">
    <property type="entry name" value="YVTN repeat-like/Quinoprotein amine dehydrogenase"/>
    <property type="match status" value="1"/>
</dbReference>
<gene>
    <name evidence="8" type="ORF">BdWA1_002656</name>
</gene>
<evidence type="ECO:0000259" key="7">
    <source>
        <dbReference type="SMART" id="SM01033"/>
    </source>
</evidence>
<evidence type="ECO:0000313" key="9">
    <source>
        <dbReference type="Proteomes" id="UP001214638"/>
    </source>
</evidence>